<accession>A0A4R3MTU5</accession>
<keyword evidence="2" id="KW-0229">DNA integration</keyword>
<dbReference type="Pfam" id="PF00589">
    <property type="entry name" value="Phage_integrase"/>
    <property type="match status" value="1"/>
</dbReference>
<dbReference type="GO" id="GO:0003677">
    <property type="term" value="F:DNA binding"/>
    <property type="evidence" value="ECO:0007669"/>
    <property type="project" value="UniProtKB-KW"/>
</dbReference>
<comment type="caution">
    <text evidence="6">The sequence shown here is derived from an EMBL/GenBank/DDBJ whole genome shotgun (WGS) entry which is preliminary data.</text>
</comment>
<dbReference type="Proteomes" id="UP000295717">
    <property type="component" value="Unassembled WGS sequence"/>
</dbReference>
<dbReference type="CDD" id="cd00801">
    <property type="entry name" value="INT_P4_C"/>
    <property type="match status" value="1"/>
</dbReference>
<comment type="similarity">
    <text evidence="1">Belongs to the 'phage' integrase family.</text>
</comment>
<dbReference type="PANTHER" id="PTHR30629:SF2">
    <property type="entry name" value="PROPHAGE INTEGRASE INTS-RELATED"/>
    <property type="match status" value="1"/>
</dbReference>
<evidence type="ECO:0000256" key="2">
    <source>
        <dbReference type="ARBA" id="ARBA00022908"/>
    </source>
</evidence>
<keyword evidence="4" id="KW-0233">DNA recombination</keyword>
<keyword evidence="3" id="KW-0238">DNA-binding</keyword>
<dbReference type="Gene3D" id="1.10.150.130">
    <property type="match status" value="1"/>
</dbReference>
<evidence type="ECO:0000256" key="1">
    <source>
        <dbReference type="ARBA" id="ARBA00008857"/>
    </source>
</evidence>
<dbReference type="PANTHER" id="PTHR30629">
    <property type="entry name" value="PROPHAGE INTEGRASE"/>
    <property type="match status" value="1"/>
</dbReference>
<evidence type="ECO:0000259" key="5">
    <source>
        <dbReference type="PROSITE" id="PS51898"/>
    </source>
</evidence>
<protein>
    <submittedName>
        <fullName evidence="6">Integrase</fullName>
    </submittedName>
</protein>
<evidence type="ECO:0000313" key="6">
    <source>
        <dbReference type="EMBL" id="TCT19475.1"/>
    </source>
</evidence>
<organism evidence="6 7">
    <name type="scientific">Thiobaca trueperi</name>
    <dbReference type="NCBI Taxonomy" id="127458"/>
    <lineage>
        <taxon>Bacteria</taxon>
        <taxon>Pseudomonadati</taxon>
        <taxon>Pseudomonadota</taxon>
        <taxon>Gammaproteobacteria</taxon>
        <taxon>Chromatiales</taxon>
        <taxon>Chromatiaceae</taxon>
        <taxon>Thiobaca</taxon>
    </lineage>
</organism>
<evidence type="ECO:0000256" key="4">
    <source>
        <dbReference type="ARBA" id="ARBA00023172"/>
    </source>
</evidence>
<dbReference type="InterPro" id="IPR011010">
    <property type="entry name" value="DNA_brk_join_enz"/>
</dbReference>
<dbReference type="InterPro" id="IPR050808">
    <property type="entry name" value="Phage_Integrase"/>
</dbReference>
<name>A0A4R3MTU5_9GAMM</name>
<dbReference type="Gene3D" id="1.10.443.10">
    <property type="entry name" value="Intergrase catalytic core"/>
    <property type="match status" value="1"/>
</dbReference>
<sequence>MVERGARVMANHLFGDLRQFFNFALAREWVDAHPLAGLTKEKIGGRQKERERYLSEDEIIDLKQRLPSANLLHTTELSIWIMISTCCRVGELSQARWADLDLDKGEWSIPAGNSKNAKDHTIYLSGFARAQFLALKTLTGDSDWCLPARDGLGHVCLKSITKQIKDRMRDEPLSNRTKAAGALLLSGGAWTPHDLRRTGATMMGELGVIGEVIERCLNHVEQNKLKRIYQRHELKAEQRDAWRRLGDRLALLLATEEQENVIIGRFAKTA</sequence>
<keyword evidence="7" id="KW-1185">Reference proteome</keyword>
<dbReference type="InterPro" id="IPR002104">
    <property type="entry name" value="Integrase_catalytic"/>
</dbReference>
<evidence type="ECO:0000313" key="7">
    <source>
        <dbReference type="Proteomes" id="UP000295717"/>
    </source>
</evidence>
<dbReference type="AlphaFoldDB" id="A0A4R3MTU5"/>
<dbReference type="EMBL" id="SMAO01000008">
    <property type="protein sequence ID" value="TCT19475.1"/>
    <property type="molecule type" value="Genomic_DNA"/>
</dbReference>
<dbReference type="InterPro" id="IPR013762">
    <property type="entry name" value="Integrase-like_cat_sf"/>
</dbReference>
<dbReference type="InterPro" id="IPR010998">
    <property type="entry name" value="Integrase_recombinase_N"/>
</dbReference>
<gene>
    <name evidence="6" type="ORF">EDC35_10881</name>
</gene>
<dbReference type="SUPFAM" id="SSF56349">
    <property type="entry name" value="DNA breaking-rejoining enzymes"/>
    <property type="match status" value="1"/>
</dbReference>
<reference evidence="6 7" key="1">
    <citation type="submission" date="2019-03" db="EMBL/GenBank/DDBJ databases">
        <title>Genomic Encyclopedia of Type Strains, Phase IV (KMG-IV): sequencing the most valuable type-strain genomes for metagenomic binning, comparative biology and taxonomic classification.</title>
        <authorList>
            <person name="Goeker M."/>
        </authorList>
    </citation>
    <scope>NUCLEOTIDE SEQUENCE [LARGE SCALE GENOMIC DNA]</scope>
    <source>
        <strain evidence="6 7">DSM 13587</strain>
    </source>
</reference>
<evidence type="ECO:0000256" key="3">
    <source>
        <dbReference type="ARBA" id="ARBA00023125"/>
    </source>
</evidence>
<dbReference type="GO" id="GO:0015074">
    <property type="term" value="P:DNA integration"/>
    <property type="evidence" value="ECO:0007669"/>
    <property type="project" value="UniProtKB-KW"/>
</dbReference>
<dbReference type="PROSITE" id="PS51898">
    <property type="entry name" value="TYR_RECOMBINASE"/>
    <property type="match status" value="1"/>
</dbReference>
<proteinExistence type="inferred from homology"/>
<feature type="domain" description="Tyr recombinase" evidence="5">
    <location>
        <begin position="49"/>
        <end position="243"/>
    </location>
</feature>
<dbReference type="GO" id="GO:0006310">
    <property type="term" value="P:DNA recombination"/>
    <property type="evidence" value="ECO:0007669"/>
    <property type="project" value="UniProtKB-KW"/>
</dbReference>